<dbReference type="SUPFAM" id="SSF102462">
    <property type="entry name" value="Peptidyl-tRNA hydrolase II"/>
    <property type="match status" value="1"/>
</dbReference>
<evidence type="ECO:0000313" key="5">
    <source>
        <dbReference type="Proteomes" id="UP000594262"/>
    </source>
</evidence>
<dbReference type="EnsemblMetazoa" id="CLYHEMT018424.1">
    <property type="protein sequence ID" value="CLYHEMP018424.1"/>
    <property type="gene ID" value="CLYHEMG018424"/>
</dbReference>
<reference evidence="4" key="1">
    <citation type="submission" date="2021-01" db="UniProtKB">
        <authorList>
            <consortium name="EnsemblMetazoa"/>
        </authorList>
    </citation>
    <scope>IDENTIFICATION</scope>
</reference>
<keyword evidence="2" id="KW-0378">Hydrolase</keyword>
<evidence type="ECO:0000256" key="1">
    <source>
        <dbReference type="ARBA" id="ARBA00013260"/>
    </source>
</evidence>
<evidence type="ECO:0000256" key="3">
    <source>
        <dbReference type="ARBA" id="ARBA00048707"/>
    </source>
</evidence>
<proteinExistence type="predicted"/>
<dbReference type="InterPro" id="IPR002833">
    <property type="entry name" value="PTH2"/>
</dbReference>
<dbReference type="InterPro" id="IPR042237">
    <property type="entry name" value="PTRHD1"/>
</dbReference>
<name>A0A7M5X5U6_9CNID</name>
<dbReference type="GO" id="GO:0004045">
    <property type="term" value="F:peptidyl-tRNA hydrolase activity"/>
    <property type="evidence" value="ECO:0007669"/>
    <property type="project" value="UniProtKB-EC"/>
</dbReference>
<dbReference type="Gene3D" id="3.40.1490.10">
    <property type="entry name" value="Bit1"/>
    <property type="match status" value="1"/>
</dbReference>
<dbReference type="Proteomes" id="UP000594262">
    <property type="component" value="Unplaced"/>
</dbReference>
<keyword evidence="5" id="KW-1185">Reference proteome</keyword>
<dbReference type="Pfam" id="PF01981">
    <property type="entry name" value="PTH2"/>
    <property type="match status" value="1"/>
</dbReference>
<comment type="catalytic activity">
    <reaction evidence="3">
        <text>an N-acyl-L-alpha-aminoacyl-tRNA + H2O = an N-acyl-L-amino acid + a tRNA + H(+)</text>
        <dbReference type="Rhea" id="RHEA:54448"/>
        <dbReference type="Rhea" id="RHEA-COMP:10123"/>
        <dbReference type="Rhea" id="RHEA-COMP:13883"/>
        <dbReference type="ChEBI" id="CHEBI:15377"/>
        <dbReference type="ChEBI" id="CHEBI:15378"/>
        <dbReference type="ChEBI" id="CHEBI:59874"/>
        <dbReference type="ChEBI" id="CHEBI:78442"/>
        <dbReference type="ChEBI" id="CHEBI:138191"/>
        <dbReference type="EC" id="3.1.1.29"/>
    </reaction>
</comment>
<dbReference type="PANTHER" id="PTHR46194">
    <property type="entry name" value="PEPTIDYL-TRNA HYDROLASE PTRHD1-RELATED"/>
    <property type="match status" value="1"/>
</dbReference>
<organism evidence="4 5">
    <name type="scientific">Clytia hemisphaerica</name>
    <dbReference type="NCBI Taxonomy" id="252671"/>
    <lineage>
        <taxon>Eukaryota</taxon>
        <taxon>Metazoa</taxon>
        <taxon>Cnidaria</taxon>
        <taxon>Hydrozoa</taxon>
        <taxon>Hydroidolina</taxon>
        <taxon>Leptothecata</taxon>
        <taxon>Obeliida</taxon>
        <taxon>Clytiidae</taxon>
        <taxon>Clytia</taxon>
    </lineage>
</organism>
<evidence type="ECO:0000313" key="4">
    <source>
        <dbReference type="EnsemblMetazoa" id="CLYHEMP018424.1"/>
    </source>
</evidence>
<evidence type="ECO:0000256" key="2">
    <source>
        <dbReference type="ARBA" id="ARBA00022801"/>
    </source>
</evidence>
<dbReference type="OrthoDB" id="201213at2759"/>
<dbReference type="PANTHER" id="PTHR46194:SF1">
    <property type="entry name" value="PEPTIDYL-TRNA HYDROLASE PTRHD1-RELATED"/>
    <property type="match status" value="1"/>
</dbReference>
<dbReference type="RefSeq" id="XP_066924511.1">
    <property type="nucleotide sequence ID" value="XM_067068410.1"/>
</dbReference>
<protein>
    <recommendedName>
        <fullName evidence="1">peptidyl-tRNA hydrolase</fullName>
        <ecNumber evidence="1">3.1.1.29</ecNumber>
    </recommendedName>
</protein>
<accession>A0A7M5X5U6</accession>
<dbReference type="GeneID" id="136811781"/>
<dbReference type="EC" id="3.1.1.29" evidence="1"/>
<sequence length="123" mass="14215">MSTAQALKLVQYVVIRRDLLDIMKWPVGAVIAQACHACTAVIHLNYGDDHTQEYLKDLDNMHKVVLEAKDEETIAKISQVLVDNDIKHKLWTEQPENYPTCLALKPYPKDDVHKYLKKLKLFK</sequence>
<dbReference type="CDD" id="cd02429">
    <property type="entry name" value="PTH2_like"/>
    <property type="match status" value="1"/>
</dbReference>
<dbReference type="InterPro" id="IPR023476">
    <property type="entry name" value="Pep_tRNA_hydro_II_dom_sf"/>
</dbReference>
<dbReference type="AlphaFoldDB" id="A0A7M5X5U6"/>